<feature type="domain" description="AB hydrolase-1" evidence="2">
    <location>
        <begin position="13"/>
        <end position="241"/>
    </location>
</feature>
<dbReference type="PRINTS" id="PR00111">
    <property type="entry name" value="ABHYDROLASE"/>
</dbReference>
<dbReference type="EMBL" id="MDGQ01000003">
    <property type="protein sequence ID" value="OEK06828.1"/>
    <property type="molecule type" value="Genomic_DNA"/>
</dbReference>
<protein>
    <submittedName>
        <fullName evidence="3">Alpha/beta hydrolase</fullName>
    </submittedName>
</protein>
<dbReference type="Pfam" id="PF00561">
    <property type="entry name" value="Abhydrolase_1"/>
    <property type="match status" value="1"/>
</dbReference>
<dbReference type="GO" id="GO:0016787">
    <property type="term" value="F:hydrolase activity"/>
    <property type="evidence" value="ECO:0007669"/>
    <property type="project" value="UniProtKB-KW"/>
</dbReference>
<dbReference type="RefSeq" id="WP_069834140.1">
    <property type="nucleotide sequence ID" value="NZ_MDGQ01000003.1"/>
</dbReference>
<dbReference type="STRING" id="1563681.BFP71_03985"/>
<evidence type="ECO:0000313" key="3">
    <source>
        <dbReference type="EMBL" id="OEK06828.1"/>
    </source>
</evidence>
<proteinExistence type="predicted"/>
<gene>
    <name evidence="3" type="ORF">BFP71_03985</name>
</gene>
<dbReference type="PANTHER" id="PTHR46118:SF4">
    <property type="entry name" value="PROTEIN ABHD11"/>
    <property type="match status" value="1"/>
</dbReference>
<comment type="caution">
    <text evidence="3">The sequence shown here is derived from an EMBL/GenBank/DDBJ whole genome shotgun (WGS) entry which is preliminary data.</text>
</comment>
<sequence length="253" mass="28624">MPTLNHKVYGEGKPLIILHGLFGSLDNWVTLGKKFGEDFKVFLVDQRNHGQSFHDATFSYEAMSEDLCQFMGEMSINSAHLIGHSMGGKTVMEFARKYPEKVDKLVVADIGPKSYPVHHTAIIKAFYSVPINTLKSRKEADEILSTQIEDFGIRQFLLKNLARTENGFKWKMNLDVIATQIEEVGKGLNQNATFKKESLFIRGGKSDYILDGDVNLIHSIFPNSKIATVEGAGHWLHAEKPMDFYQQVRNFLL</sequence>
<evidence type="ECO:0000313" key="4">
    <source>
        <dbReference type="Proteomes" id="UP000095552"/>
    </source>
</evidence>
<accession>A0A1E5T654</accession>
<dbReference type="InterPro" id="IPR000073">
    <property type="entry name" value="AB_hydrolase_1"/>
</dbReference>
<dbReference type="OrthoDB" id="9808398at2"/>
<dbReference type="InterPro" id="IPR029058">
    <property type="entry name" value="AB_hydrolase_fold"/>
</dbReference>
<reference evidence="3 4" key="1">
    <citation type="submission" date="2016-08" db="EMBL/GenBank/DDBJ databases">
        <title>Draft genome of Fabibacter sp. strain SK-8.</title>
        <authorList>
            <person name="Wong S.-K."/>
            <person name="Hamasaki K."/>
            <person name="Yoshizawa S."/>
        </authorList>
    </citation>
    <scope>NUCLEOTIDE SEQUENCE [LARGE SCALE GENOMIC DNA]</scope>
    <source>
        <strain evidence="3 4">SK-8</strain>
    </source>
</reference>
<organism evidence="3 4">
    <name type="scientific">Roseivirga misakiensis</name>
    <dbReference type="NCBI Taxonomy" id="1563681"/>
    <lineage>
        <taxon>Bacteria</taxon>
        <taxon>Pseudomonadati</taxon>
        <taxon>Bacteroidota</taxon>
        <taxon>Cytophagia</taxon>
        <taxon>Cytophagales</taxon>
        <taxon>Roseivirgaceae</taxon>
        <taxon>Roseivirga</taxon>
    </lineage>
</organism>
<name>A0A1E5T654_9BACT</name>
<keyword evidence="4" id="KW-1185">Reference proteome</keyword>
<dbReference type="PANTHER" id="PTHR46118">
    <property type="entry name" value="PROTEIN ABHD11"/>
    <property type="match status" value="1"/>
</dbReference>
<dbReference type="Proteomes" id="UP000095552">
    <property type="component" value="Unassembled WGS sequence"/>
</dbReference>
<evidence type="ECO:0000259" key="2">
    <source>
        <dbReference type="Pfam" id="PF00561"/>
    </source>
</evidence>
<keyword evidence="1 3" id="KW-0378">Hydrolase</keyword>
<dbReference type="SUPFAM" id="SSF53474">
    <property type="entry name" value="alpha/beta-Hydrolases"/>
    <property type="match status" value="1"/>
</dbReference>
<evidence type="ECO:0000256" key="1">
    <source>
        <dbReference type="ARBA" id="ARBA00022801"/>
    </source>
</evidence>
<dbReference type="AlphaFoldDB" id="A0A1E5T654"/>
<dbReference type="Gene3D" id="3.40.50.1820">
    <property type="entry name" value="alpha/beta hydrolase"/>
    <property type="match status" value="1"/>
</dbReference>